<comment type="similarity">
    <text evidence="1">Belongs to the NAD(P)-dependent epimerase/dehydratase family.</text>
</comment>
<dbReference type="InterPro" id="IPR001509">
    <property type="entry name" value="Epimerase_deHydtase"/>
</dbReference>
<feature type="domain" description="NAD-dependent epimerase/dehydratase" evidence="2">
    <location>
        <begin position="3"/>
        <end position="208"/>
    </location>
</feature>
<accession>A0A1F7RWR2</accession>
<evidence type="ECO:0000313" key="3">
    <source>
        <dbReference type="EMBL" id="OGL45891.1"/>
    </source>
</evidence>
<gene>
    <name evidence="3" type="ORF">A2W05_03040</name>
</gene>
<dbReference type="SUPFAM" id="SSF51735">
    <property type="entry name" value="NAD(P)-binding Rossmann-fold domains"/>
    <property type="match status" value="1"/>
</dbReference>
<dbReference type="Proteomes" id="UP000178797">
    <property type="component" value="Unassembled WGS sequence"/>
</dbReference>
<organism evidence="3 4">
    <name type="scientific">Candidatus Schekmanbacteria bacterium RBG_16_38_10</name>
    <dbReference type="NCBI Taxonomy" id="1817879"/>
    <lineage>
        <taxon>Bacteria</taxon>
        <taxon>Candidatus Schekmaniibacteriota</taxon>
    </lineage>
</organism>
<dbReference type="Gene3D" id="3.40.50.720">
    <property type="entry name" value="NAD(P)-binding Rossmann-like Domain"/>
    <property type="match status" value="1"/>
</dbReference>
<reference evidence="3 4" key="1">
    <citation type="journal article" date="2016" name="Nat. Commun.">
        <title>Thousands of microbial genomes shed light on interconnected biogeochemical processes in an aquifer system.</title>
        <authorList>
            <person name="Anantharaman K."/>
            <person name="Brown C.T."/>
            <person name="Hug L.A."/>
            <person name="Sharon I."/>
            <person name="Castelle C.J."/>
            <person name="Probst A.J."/>
            <person name="Thomas B.C."/>
            <person name="Singh A."/>
            <person name="Wilkins M.J."/>
            <person name="Karaoz U."/>
            <person name="Brodie E.L."/>
            <person name="Williams K.H."/>
            <person name="Hubbard S.S."/>
            <person name="Banfield J.F."/>
        </authorList>
    </citation>
    <scope>NUCLEOTIDE SEQUENCE [LARGE SCALE GENOMIC DNA]</scope>
</reference>
<comment type="caution">
    <text evidence="3">The sequence shown here is derived from an EMBL/GenBank/DDBJ whole genome shotgun (WGS) entry which is preliminary data.</text>
</comment>
<sequence length="296" mass="33846">MNVIVFGGSGFLGSHVADALSDAGYDVTVYDIKPSPYLKDSQKMIVGDILDEKVVEKAVEGCDIIYNFAGIADIEEASKNPIETIKYNILGNTILLEAAVRHRLKRFVYASTVYVFSDSGSFYRCSKAACENYIDVYRKQHGLDYTILRYGTLYGTRADERNSVCRFITQAMKEKKIIYPGDGNEIREYINVLDAAKASMEILTDEFRNEHVIFTGHYNMKVRELFIMIKEMLKDDIEFEFVPQRSADSMGHYALTPYTFIPKIGKKYVKHYYTDMGQGLLLCMQEVFDKIQKEKS</sequence>
<dbReference type="EMBL" id="MGDE01000112">
    <property type="protein sequence ID" value="OGL45891.1"/>
    <property type="molecule type" value="Genomic_DNA"/>
</dbReference>
<evidence type="ECO:0000313" key="4">
    <source>
        <dbReference type="Proteomes" id="UP000178797"/>
    </source>
</evidence>
<evidence type="ECO:0000256" key="1">
    <source>
        <dbReference type="ARBA" id="ARBA00007637"/>
    </source>
</evidence>
<dbReference type="Pfam" id="PF01370">
    <property type="entry name" value="Epimerase"/>
    <property type="match status" value="1"/>
</dbReference>
<protein>
    <submittedName>
        <fullName evidence="3">NAD-dependent epimerase</fullName>
    </submittedName>
</protein>
<proteinExistence type="inferred from homology"/>
<dbReference type="PANTHER" id="PTHR43000">
    <property type="entry name" value="DTDP-D-GLUCOSE 4,6-DEHYDRATASE-RELATED"/>
    <property type="match status" value="1"/>
</dbReference>
<evidence type="ECO:0000259" key="2">
    <source>
        <dbReference type="Pfam" id="PF01370"/>
    </source>
</evidence>
<dbReference type="AlphaFoldDB" id="A0A1F7RWR2"/>
<name>A0A1F7RWR2_9BACT</name>
<dbReference type="InterPro" id="IPR036291">
    <property type="entry name" value="NAD(P)-bd_dom_sf"/>
</dbReference>